<dbReference type="GO" id="GO:0006281">
    <property type="term" value="P:DNA repair"/>
    <property type="evidence" value="ECO:0007669"/>
    <property type="project" value="TreeGrafter"/>
</dbReference>
<dbReference type="InterPro" id="IPR014001">
    <property type="entry name" value="Helicase_ATP-bd"/>
</dbReference>
<evidence type="ECO:0000313" key="15">
    <source>
        <dbReference type="EMBL" id="ELY20373.1"/>
    </source>
</evidence>
<dbReference type="CDD" id="cd18018">
    <property type="entry name" value="DEXHc_RecQ4-like"/>
    <property type="match status" value="1"/>
</dbReference>
<dbReference type="EMBL" id="AOPO01000019">
    <property type="protein sequence ID" value="ELY20373.1"/>
    <property type="molecule type" value="Genomic_DNA"/>
</dbReference>
<dbReference type="InterPro" id="IPR011545">
    <property type="entry name" value="DEAD/DEAH_box_helicase_dom"/>
</dbReference>
<dbReference type="NCBIfam" id="TIGR00614">
    <property type="entry name" value="recQ_fam"/>
    <property type="match status" value="1"/>
</dbReference>
<keyword evidence="6" id="KW-0067">ATP-binding</keyword>
<keyword evidence="5 15" id="KW-0347">Helicase</keyword>
<dbReference type="InterPro" id="IPR002464">
    <property type="entry name" value="DNA/RNA_helicase_DEAH_CS"/>
</dbReference>
<dbReference type="GO" id="GO:0005524">
    <property type="term" value="F:ATP binding"/>
    <property type="evidence" value="ECO:0007669"/>
    <property type="project" value="UniProtKB-KW"/>
</dbReference>
<evidence type="ECO:0000256" key="6">
    <source>
        <dbReference type="ARBA" id="ARBA00022840"/>
    </source>
</evidence>
<evidence type="ECO:0000256" key="12">
    <source>
        <dbReference type="ARBA" id="ARBA00044550"/>
    </source>
</evidence>
<dbReference type="InterPro" id="IPR004589">
    <property type="entry name" value="DNA_helicase_ATP-dep_RecQ"/>
</dbReference>
<dbReference type="GO" id="GO:0006310">
    <property type="term" value="P:DNA recombination"/>
    <property type="evidence" value="ECO:0007669"/>
    <property type="project" value="InterPro"/>
</dbReference>
<dbReference type="PATRIC" id="fig|1204738.3.peg.4378"/>
<evidence type="ECO:0000259" key="14">
    <source>
        <dbReference type="SMART" id="SM00490"/>
    </source>
</evidence>
<dbReference type="SMART" id="SM00490">
    <property type="entry name" value="HELICc"/>
    <property type="match status" value="1"/>
</dbReference>
<dbReference type="Pfam" id="PF16124">
    <property type="entry name" value="RecQ_Zn_bind"/>
    <property type="match status" value="1"/>
</dbReference>
<dbReference type="GO" id="GO:0003677">
    <property type="term" value="F:DNA binding"/>
    <property type="evidence" value="ECO:0007669"/>
    <property type="project" value="UniProtKB-KW"/>
</dbReference>
<evidence type="ECO:0000313" key="16">
    <source>
        <dbReference type="Proteomes" id="UP000011651"/>
    </source>
</evidence>
<evidence type="ECO:0000256" key="11">
    <source>
        <dbReference type="ARBA" id="ARBA00044535"/>
    </source>
</evidence>
<keyword evidence="4" id="KW-0378">Hydrolase</keyword>
<proteinExistence type="inferred from homology"/>
<dbReference type="GO" id="GO:0030894">
    <property type="term" value="C:replisome"/>
    <property type="evidence" value="ECO:0007669"/>
    <property type="project" value="TreeGrafter"/>
</dbReference>
<dbReference type="GO" id="GO:0016787">
    <property type="term" value="F:hydrolase activity"/>
    <property type="evidence" value="ECO:0007669"/>
    <property type="project" value="UniProtKB-KW"/>
</dbReference>
<keyword evidence="2" id="KW-0479">Metal-binding</keyword>
<organism evidence="15 16">
    <name type="scientific">Vreelandella titanicae BH1</name>
    <dbReference type="NCBI Taxonomy" id="1204738"/>
    <lineage>
        <taxon>Bacteria</taxon>
        <taxon>Pseudomonadati</taxon>
        <taxon>Pseudomonadota</taxon>
        <taxon>Gammaproteobacteria</taxon>
        <taxon>Oceanospirillales</taxon>
        <taxon>Halomonadaceae</taxon>
        <taxon>Vreelandella</taxon>
    </lineage>
</organism>
<evidence type="ECO:0000256" key="1">
    <source>
        <dbReference type="ARBA" id="ARBA00005446"/>
    </source>
</evidence>
<keyword evidence="3" id="KW-0547">Nucleotide-binding</keyword>
<dbReference type="Proteomes" id="UP000011651">
    <property type="component" value="Unassembled WGS sequence"/>
</dbReference>
<dbReference type="GO" id="GO:0046872">
    <property type="term" value="F:metal ion binding"/>
    <property type="evidence" value="ECO:0007669"/>
    <property type="project" value="UniProtKB-KW"/>
</dbReference>
<dbReference type="InterPro" id="IPR001650">
    <property type="entry name" value="Helicase_C-like"/>
</dbReference>
<evidence type="ECO:0000256" key="3">
    <source>
        <dbReference type="ARBA" id="ARBA00022741"/>
    </source>
</evidence>
<dbReference type="SUPFAM" id="SSF52540">
    <property type="entry name" value="P-loop containing nucleoside triphosphate hydrolases"/>
    <property type="match status" value="1"/>
</dbReference>
<keyword evidence="7" id="KW-0238">DNA-binding</keyword>
<dbReference type="GO" id="GO:0043138">
    <property type="term" value="F:3'-5' DNA helicase activity"/>
    <property type="evidence" value="ECO:0007669"/>
    <property type="project" value="UniProtKB-EC"/>
</dbReference>
<evidence type="ECO:0000256" key="5">
    <source>
        <dbReference type="ARBA" id="ARBA00022806"/>
    </source>
</evidence>
<gene>
    <name evidence="15" type="ORF">HALTITAN_2912</name>
</gene>
<dbReference type="Gene3D" id="1.10.10.10">
    <property type="entry name" value="Winged helix-like DNA-binding domain superfamily/Winged helix DNA-binding domain"/>
    <property type="match status" value="1"/>
</dbReference>
<name>L9U7Z8_9GAMM</name>
<dbReference type="AlphaFoldDB" id="L9U7Z8"/>
<dbReference type="InterPro" id="IPR032284">
    <property type="entry name" value="RecQ_Zn-bd"/>
</dbReference>
<evidence type="ECO:0000259" key="13">
    <source>
        <dbReference type="SMART" id="SM00487"/>
    </source>
</evidence>
<sequence>MRWRSRFKAEFRYQGVLMPPSSPQQTLKEVFGFDDFRGGQQAVVSRVLERHSTAAIFATGAGKSLCYQLPALHLPHLTLVVSPLLALMQDQLAFLARHGVAAASIDSTQDRDATREVMERAKSGELKILMISVERLKNERFRHFLRQVHISLMVVDEAHCLSEWGHNFRPDYLKLPDYQRDFAIPQVLLLTATATPAVIADMGEKFAIAPENVITTGFYRSNLELLVSPAMEGRQQQLINWLKPQMQPGSEAPTIIYVTLQQTAERVAKVLAAQGIAAQAYHAGLDSQRRDEIQRQFMSGESPCIVATIAFGMGIDKGDIRNVVHYDLPKSIENYSQEIGRAGRDGLPSTCLTLAGRDGLRVLENFVYGDTPEYAGIYRLLEEIAAAGQAPDRQWEVLLNTLSRDTNIRPLPLKTLLVRLEMHGIIAPRFAFLAEYRLRYHIEPSELVSRFEGERAAFVRLLVDNIPIARTWGTVDFDRLHQAGQAQQIDASRARVITALEYFQDKGWLTLEGKRMTDVYEICQPNFTIEALASQLFEDCLNRERIEIERLQAMLALFESGSCLTRRLAMHFGDSTFGDSTFDTPSNTEQGRCGHCSVCYGHPIKLPDALPEPPLTTADFQRYATPLIERHTEQFGQPPNAQRLAHFLCGLTMPVFTPLKARSLNGFAVFEQRAYPEVREWAEAMLGQ</sequence>
<dbReference type="PANTHER" id="PTHR13710:SF105">
    <property type="entry name" value="ATP-DEPENDENT DNA HELICASE Q1"/>
    <property type="match status" value="1"/>
</dbReference>
<comment type="catalytic activity">
    <reaction evidence="9">
        <text>Couples ATP hydrolysis with the unwinding of duplex DNA by translocating in the 3'-5' direction.</text>
        <dbReference type="EC" id="5.6.2.4"/>
    </reaction>
</comment>
<evidence type="ECO:0000256" key="4">
    <source>
        <dbReference type="ARBA" id="ARBA00022801"/>
    </source>
</evidence>
<dbReference type="PANTHER" id="PTHR13710">
    <property type="entry name" value="DNA HELICASE RECQ FAMILY MEMBER"/>
    <property type="match status" value="1"/>
</dbReference>
<comment type="similarity">
    <text evidence="1">Belongs to the helicase family. RecQ subfamily.</text>
</comment>
<accession>L9U7Z8</accession>
<evidence type="ECO:0000256" key="7">
    <source>
        <dbReference type="ARBA" id="ARBA00023125"/>
    </source>
</evidence>
<reference evidence="15 16" key="1">
    <citation type="journal article" date="2013" name="Genome Announc.">
        <title>Draft Genome of the Marine Gammaproteobacterium Halomonas titanicae.</title>
        <authorList>
            <person name="Sanchez-Porro C."/>
            <person name="de la Haba R.R."/>
            <person name="Cruz-Hernandez N."/>
            <person name="Gonzalez J.M."/>
            <person name="Reyes-Guirao C."/>
            <person name="Navarro-Sampedro L."/>
            <person name="Carballo M."/>
            <person name="Ventosa A."/>
        </authorList>
    </citation>
    <scope>NUCLEOTIDE SEQUENCE [LARGE SCALE GENOMIC DNA]</scope>
    <source>
        <strain evidence="15 16">BH1</strain>
    </source>
</reference>
<evidence type="ECO:0000256" key="2">
    <source>
        <dbReference type="ARBA" id="ARBA00022723"/>
    </source>
</evidence>
<comment type="caution">
    <text evidence="15">The sequence shown here is derived from an EMBL/GenBank/DDBJ whole genome shotgun (WGS) entry which is preliminary data.</text>
</comment>
<evidence type="ECO:0000256" key="9">
    <source>
        <dbReference type="ARBA" id="ARBA00034617"/>
    </source>
</evidence>
<dbReference type="SMART" id="SM00487">
    <property type="entry name" value="DEXDc"/>
    <property type="match status" value="1"/>
</dbReference>
<dbReference type="EC" id="5.6.2.4" evidence="10"/>
<dbReference type="GO" id="GO:0043590">
    <property type="term" value="C:bacterial nucleoid"/>
    <property type="evidence" value="ECO:0007669"/>
    <property type="project" value="TreeGrafter"/>
</dbReference>
<evidence type="ECO:0000256" key="10">
    <source>
        <dbReference type="ARBA" id="ARBA00034808"/>
    </source>
</evidence>
<dbReference type="Pfam" id="PF00270">
    <property type="entry name" value="DEAD"/>
    <property type="match status" value="1"/>
</dbReference>
<dbReference type="Pfam" id="PF00271">
    <property type="entry name" value="Helicase_C"/>
    <property type="match status" value="1"/>
</dbReference>
<protein>
    <recommendedName>
        <fullName evidence="11">ATP-dependent DNA helicase RecQ</fullName>
        <ecNumber evidence="10">5.6.2.4</ecNumber>
    </recommendedName>
    <alternativeName>
        <fullName evidence="12">DNA 3'-5' helicase RecQ</fullName>
    </alternativeName>
</protein>
<dbReference type="InterPro" id="IPR027417">
    <property type="entry name" value="P-loop_NTPase"/>
</dbReference>
<feature type="domain" description="Helicase ATP-binding" evidence="13">
    <location>
        <begin position="32"/>
        <end position="228"/>
    </location>
</feature>
<keyword evidence="8" id="KW-0413">Isomerase</keyword>
<feature type="domain" description="Helicase C-terminal" evidence="14">
    <location>
        <begin position="265"/>
        <end position="346"/>
    </location>
</feature>
<dbReference type="GO" id="GO:0005737">
    <property type="term" value="C:cytoplasm"/>
    <property type="evidence" value="ECO:0007669"/>
    <property type="project" value="TreeGrafter"/>
</dbReference>
<dbReference type="Gene3D" id="3.40.50.300">
    <property type="entry name" value="P-loop containing nucleotide triphosphate hydrolases"/>
    <property type="match status" value="2"/>
</dbReference>
<dbReference type="InterPro" id="IPR036388">
    <property type="entry name" value="WH-like_DNA-bd_sf"/>
</dbReference>
<dbReference type="GO" id="GO:0009378">
    <property type="term" value="F:four-way junction helicase activity"/>
    <property type="evidence" value="ECO:0007669"/>
    <property type="project" value="TreeGrafter"/>
</dbReference>
<dbReference type="PROSITE" id="PS00690">
    <property type="entry name" value="DEAH_ATP_HELICASE"/>
    <property type="match status" value="1"/>
</dbReference>
<evidence type="ECO:0000256" key="8">
    <source>
        <dbReference type="ARBA" id="ARBA00023235"/>
    </source>
</evidence>